<sequence length="157" mass="17424">MPENRISANLSAADRDAVMQAIATIREKLPFLIDLTTEDRRTIVKMGDKSRAFVSKALEVATQNPNFLPRSFDIEEMRRDLTLYEALYPVLLSLTQLQELVDDTCMASGSEAYTAALAVYNYAKASGDVAGLDAVIDEMGRRFTRRSKKKKAEVVAG</sequence>
<dbReference type="Proteomes" id="UP000570851">
    <property type="component" value="Unassembled WGS sequence"/>
</dbReference>
<name>A0ABR6S697_ANAVA</name>
<dbReference type="RefSeq" id="WP_011321348.1">
    <property type="nucleotide sequence ID" value="NZ_JACKZP010000022.1"/>
</dbReference>
<proteinExistence type="predicted"/>
<dbReference type="GeneID" id="58722257"/>
<reference evidence="1 2" key="1">
    <citation type="submission" date="2019-11" db="EMBL/GenBank/DDBJ databases">
        <title>Comparison of genomes from free-living endosymbiotic cyanobacteria isolated from Azolla.</title>
        <authorList>
            <person name="Thiel T."/>
            <person name="Pratte B."/>
        </authorList>
    </citation>
    <scope>NUCLEOTIDE SEQUENCE [LARGE SCALE GENOMIC DNA]</scope>
    <source>
        <strain evidence="1 2">N2B</strain>
    </source>
</reference>
<dbReference type="EMBL" id="JACKZP010000022">
    <property type="protein sequence ID" value="MBC1301885.1"/>
    <property type="molecule type" value="Genomic_DNA"/>
</dbReference>
<accession>A0ABR6S697</accession>
<protein>
    <submittedName>
        <fullName evidence="1">Uncharacterized protein</fullName>
    </submittedName>
</protein>
<evidence type="ECO:0000313" key="2">
    <source>
        <dbReference type="Proteomes" id="UP000570851"/>
    </source>
</evidence>
<evidence type="ECO:0000313" key="1">
    <source>
        <dbReference type="EMBL" id="MBC1301885.1"/>
    </source>
</evidence>
<comment type="caution">
    <text evidence="1">The sequence shown here is derived from an EMBL/GenBank/DDBJ whole genome shotgun (WGS) entry which is preliminary data.</text>
</comment>
<keyword evidence="2" id="KW-1185">Reference proteome</keyword>
<gene>
    <name evidence="1" type="ORF">GNE12_08140</name>
</gene>
<organism evidence="1 2">
    <name type="scientific">Trichormus variabilis N2B</name>
    <dbReference type="NCBI Taxonomy" id="2681315"/>
    <lineage>
        <taxon>Bacteria</taxon>
        <taxon>Bacillati</taxon>
        <taxon>Cyanobacteriota</taxon>
        <taxon>Cyanophyceae</taxon>
        <taxon>Nostocales</taxon>
        <taxon>Nostocaceae</taxon>
        <taxon>Trichormus</taxon>
    </lineage>
</organism>